<evidence type="ECO:0000313" key="1">
    <source>
        <dbReference type="EMBL" id="KAI8438724.1"/>
    </source>
</evidence>
<protein>
    <submittedName>
        <fullName evidence="1">Uncharacterized protein</fullName>
    </submittedName>
</protein>
<dbReference type="EMBL" id="CM046118">
    <property type="protein sequence ID" value="KAI8438724.1"/>
    <property type="molecule type" value="Genomic_DNA"/>
</dbReference>
<sequence>MRCGGLTGAAPYCTRSCSRYTPLAAGAPVAYCARPGMRLWRADRSGAVLHTLMFKVHATSCGRARGVLRAAGMRLWRVTGAAPYCTRSCSRYTPLAAGAPVAYCARPGMRLWRADRSGAVLHTLMFKRAVLHTLMFKYTPLAAGAPVAYCARPGMRLWRADRSGAVLQHAHVQGTPAIAAGAPVAYCARPGMRLWRADRSGAVLHTLMFKLRARPWRTARGPACGCGGLTGAAPYCTRSCSRYTPLAAGAPVAYCARPGMRLWRADRSGAVLHTLMFKRRASAVTWRRGGGAAGEYNLGPLHVYRDSFLVAHNEHFLYVLDPDSLRATAVVDDLRRILSVAVNKDEIFVLEGPRSLLRLAHAPEPAALASAQGRSHESVPGLMVLRALLQDHMHTRLRHMLREGEGEGGAAKSAA</sequence>
<name>A0ACC0KQF9_CHOFU</name>
<keyword evidence="2" id="KW-1185">Reference proteome</keyword>
<dbReference type="Proteomes" id="UP001064048">
    <property type="component" value="Chromosome 18"/>
</dbReference>
<gene>
    <name evidence="1" type="ORF">MSG28_011137</name>
</gene>
<accession>A0ACC0KQF9</accession>
<comment type="caution">
    <text evidence="1">The sequence shown here is derived from an EMBL/GenBank/DDBJ whole genome shotgun (WGS) entry which is preliminary data.</text>
</comment>
<evidence type="ECO:0000313" key="2">
    <source>
        <dbReference type="Proteomes" id="UP001064048"/>
    </source>
</evidence>
<organism evidence="1 2">
    <name type="scientific">Choristoneura fumiferana</name>
    <name type="common">Spruce budworm moth</name>
    <name type="synonym">Archips fumiferana</name>
    <dbReference type="NCBI Taxonomy" id="7141"/>
    <lineage>
        <taxon>Eukaryota</taxon>
        <taxon>Metazoa</taxon>
        <taxon>Ecdysozoa</taxon>
        <taxon>Arthropoda</taxon>
        <taxon>Hexapoda</taxon>
        <taxon>Insecta</taxon>
        <taxon>Pterygota</taxon>
        <taxon>Neoptera</taxon>
        <taxon>Endopterygota</taxon>
        <taxon>Lepidoptera</taxon>
        <taxon>Glossata</taxon>
        <taxon>Ditrysia</taxon>
        <taxon>Tortricoidea</taxon>
        <taxon>Tortricidae</taxon>
        <taxon>Tortricinae</taxon>
        <taxon>Choristoneura</taxon>
    </lineage>
</organism>
<proteinExistence type="predicted"/>
<reference evidence="1 2" key="1">
    <citation type="journal article" date="2022" name="Genome Biol. Evol.">
        <title>The Spruce Budworm Genome: Reconstructing the Evolutionary History of Antifreeze Proteins.</title>
        <authorList>
            <person name="Beliveau C."/>
            <person name="Gagne P."/>
            <person name="Picq S."/>
            <person name="Vernygora O."/>
            <person name="Keeling C.I."/>
            <person name="Pinkney K."/>
            <person name="Doucet D."/>
            <person name="Wen F."/>
            <person name="Johnston J.S."/>
            <person name="Maaroufi H."/>
            <person name="Boyle B."/>
            <person name="Laroche J."/>
            <person name="Dewar K."/>
            <person name="Juretic N."/>
            <person name="Blackburn G."/>
            <person name="Nisole A."/>
            <person name="Brunet B."/>
            <person name="Brandao M."/>
            <person name="Lumley L."/>
            <person name="Duan J."/>
            <person name="Quan G."/>
            <person name="Lucarotti C.J."/>
            <person name="Roe A.D."/>
            <person name="Sperling F.A.H."/>
            <person name="Levesque R.C."/>
            <person name="Cusson M."/>
        </authorList>
    </citation>
    <scope>NUCLEOTIDE SEQUENCE [LARGE SCALE GENOMIC DNA]</scope>
    <source>
        <tissue evidence="1">Whole insects</tissue>
    </source>
</reference>